<accession>A0AAV2DCR7</accession>
<evidence type="ECO:0000313" key="1">
    <source>
        <dbReference type="EMBL" id="CAL1371669.1"/>
    </source>
</evidence>
<dbReference type="Proteomes" id="UP001497516">
    <property type="component" value="Chromosome 2"/>
</dbReference>
<name>A0AAV2DCR7_9ROSI</name>
<dbReference type="EMBL" id="OZ034815">
    <property type="protein sequence ID" value="CAL1371669.1"/>
    <property type="molecule type" value="Genomic_DNA"/>
</dbReference>
<proteinExistence type="predicted"/>
<evidence type="ECO:0000313" key="2">
    <source>
        <dbReference type="Proteomes" id="UP001497516"/>
    </source>
</evidence>
<reference evidence="1 2" key="1">
    <citation type="submission" date="2024-04" db="EMBL/GenBank/DDBJ databases">
        <authorList>
            <person name="Fracassetti M."/>
        </authorList>
    </citation>
    <scope>NUCLEOTIDE SEQUENCE [LARGE SCALE GENOMIC DNA]</scope>
</reference>
<gene>
    <name evidence="1" type="ORF">LTRI10_LOCUS13719</name>
</gene>
<dbReference type="AlphaFoldDB" id="A0AAV2DCR7"/>
<protein>
    <submittedName>
        <fullName evidence="1">Uncharacterized protein</fullName>
    </submittedName>
</protein>
<sequence>MKMKDGLCWWRSYNTLLDCNRSWCRDSPHTPMPLASPFSAKSTTSRVCRSDERMQRRNLYRPADTAIRTAAAFLVLSISLSIAESKNPALSVLICHLIPSKVRSK</sequence>
<organism evidence="1 2">
    <name type="scientific">Linum trigynum</name>
    <dbReference type="NCBI Taxonomy" id="586398"/>
    <lineage>
        <taxon>Eukaryota</taxon>
        <taxon>Viridiplantae</taxon>
        <taxon>Streptophyta</taxon>
        <taxon>Embryophyta</taxon>
        <taxon>Tracheophyta</taxon>
        <taxon>Spermatophyta</taxon>
        <taxon>Magnoliopsida</taxon>
        <taxon>eudicotyledons</taxon>
        <taxon>Gunneridae</taxon>
        <taxon>Pentapetalae</taxon>
        <taxon>rosids</taxon>
        <taxon>fabids</taxon>
        <taxon>Malpighiales</taxon>
        <taxon>Linaceae</taxon>
        <taxon>Linum</taxon>
    </lineage>
</organism>
<keyword evidence="2" id="KW-1185">Reference proteome</keyword>